<reference evidence="1 2" key="1">
    <citation type="journal article" date="2021" name="Elife">
        <title>Chloroplast acquisition without the gene transfer in kleptoplastic sea slugs, Plakobranchus ocellatus.</title>
        <authorList>
            <person name="Maeda T."/>
            <person name="Takahashi S."/>
            <person name="Yoshida T."/>
            <person name="Shimamura S."/>
            <person name="Takaki Y."/>
            <person name="Nagai Y."/>
            <person name="Toyoda A."/>
            <person name="Suzuki Y."/>
            <person name="Arimoto A."/>
            <person name="Ishii H."/>
            <person name="Satoh N."/>
            <person name="Nishiyama T."/>
            <person name="Hasebe M."/>
            <person name="Maruyama T."/>
            <person name="Minagawa J."/>
            <person name="Obokata J."/>
            <person name="Shigenobu S."/>
        </authorList>
    </citation>
    <scope>NUCLEOTIDE SEQUENCE [LARGE SCALE GENOMIC DNA]</scope>
</reference>
<dbReference type="Proteomes" id="UP000762676">
    <property type="component" value="Unassembled WGS sequence"/>
</dbReference>
<dbReference type="EMBL" id="BMAT01000657">
    <property type="protein sequence ID" value="GFR70547.1"/>
    <property type="molecule type" value="Genomic_DNA"/>
</dbReference>
<name>A0AAV4FBC5_9GAST</name>
<keyword evidence="2" id="KW-1185">Reference proteome</keyword>
<gene>
    <name evidence="1" type="ORF">ElyMa_000331600</name>
</gene>
<dbReference type="AlphaFoldDB" id="A0AAV4FBC5"/>
<organism evidence="1 2">
    <name type="scientific">Elysia marginata</name>
    <dbReference type="NCBI Taxonomy" id="1093978"/>
    <lineage>
        <taxon>Eukaryota</taxon>
        <taxon>Metazoa</taxon>
        <taxon>Spiralia</taxon>
        <taxon>Lophotrochozoa</taxon>
        <taxon>Mollusca</taxon>
        <taxon>Gastropoda</taxon>
        <taxon>Heterobranchia</taxon>
        <taxon>Euthyneura</taxon>
        <taxon>Panpulmonata</taxon>
        <taxon>Sacoglossa</taxon>
        <taxon>Placobranchoidea</taxon>
        <taxon>Plakobranchidae</taxon>
        <taxon>Elysia</taxon>
    </lineage>
</organism>
<comment type="caution">
    <text evidence="1">The sequence shown here is derived from an EMBL/GenBank/DDBJ whole genome shotgun (WGS) entry which is preliminary data.</text>
</comment>
<accession>A0AAV4FBC5</accession>
<sequence length="46" mass="5163">MIGHLLEPVRFEQLIGQPEVRYLLLQSQLPALAQTNQAENPPPGVR</sequence>
<proteinExistence type="predicted"/>
<evidence type="ECO:0000313" key="2">
    <source>
        <dbReference type="Proteomes" id="UP000762676"/>
    </source>
</evidence>
<evidence type="ECO:0000313" key="1">
    <source>
        <dbReference type="EMBL" id="GFR70547.1"/>
    </source>
</evidence>
<protein>
    <submittedName>
        <fullName evidence="1">Uncharacterized protein</fullName>
    </submittedName>
</protein>